<dbReference type="PROSITE" id="PS00075">
    <property type="entry name" value="DHFR_1"/>
    <property type="match status" value="1"/>
</dbReference>
<evidence type="ECO:0000256" key="6">
    <source>
        <dbReference type="ARBA" id="ARBA00023002"/>
    </source>
</evidence>
<dbReference type="EC" id="1.5.1.3" evidence="3 8"/>
<dbReference type="PANTHER" id="PTHR48069">
    <property type="entry name" value="DIHYDROFOLATE REDUCTASE"/>
    <property type="match status" value="1"/>
</dbReference>
<evidence type="ECO:0000259" key="10">
    <source>
        <dbReference type="PROSITE" id="PS51330"/>
    </source>
</evidence>
<dbReference type="GO" id="GO:0046654">
    <property type="term" value="P:tetrahydrofolate biosynthetic process"/>
    <property type="evidence" value="ECO:0007669"/>
    <property type="project" value="InterPro"/>
</dbReference>
<keyword evidence="12" id="KW-1185">Reference proteome</keyword>
<evidence type="ECO:0000313" key="11">
    <source>
        <dbReference type="EMBL" id="GGF90535.1"/>
    </source>
</evidence>
<evidence type="ECO:0000256" key="3">
    <source>
        <dbReference type="ARBA" id="ARBA00012856"/>
    </source>
</evidence>
<comment type="caution">
    <text evidence="11">The sequence shown here is derived from an EMBL/GenBank/DDBJ whole genome shotgun (WGS) entry which is preliminary data.</text>
</comment>
<evidence type="ECO:0000256" key="1">
    <source>
        <dbReference type="ARBA" id="ARBA00004903"/>
    </source>
</evidence>
<dbReference type="EMBL" id="BMEO01000003">
    <property type="protein sequence ID" value="GGF90535.1"/>
    <property type="molecule type" value="Genomic_DNA"/>
</dbReference>
<comment type="similarity">
    <text evidence="2 8 9">Belongs to the dihydrofolate reductase family.</text>
</comment>
<dbReference type="GO" id="GO:0006730">
    <property type="term" value="P:one-carbon metabolic process"/>
    <property type="evidence" value="ECO:0007669"/>
    <property type="project" value="UniProtKB-KW"/>
</dbReference>
<dbReference type="AlphaFoldDB" id="A0A917CLV0"/>
<gene>
    <name evidence="11" type="primary">folA</name>
    <name evidence="11" type="ORF">GCM10011365_09560</name>
</gene>
<reference evidence="11" key="2">
    <citation type="submission" date="2020-09" db="EMBL/GenBank/DDBJ databases">
        <authorList>
            <person name="Sun Q."/>
            <person name="Zhou Y."/>
        </authorList>
    </citation>
    <scope>NUCLEOTIDE SEQUENCE</scope>
    <source>
        <strain evidence="11">CGMCC 1.12181</strain>
    </source>
</reference>
<dbReference type="GO" id="GO:0004146">
    <property type="term" value="F:dihydrofolate reductase activity"/>
    <property type="evidence" value="ECO:0007669"/>
    <property type="project" value="UniProtKB-EC"/>
</dbReference>
<dbReference type="GO" id="GO:0046452">
    <property type="term" value="P:dihydrofolate metabolic process"/>
    <property type="evidence" value="ECO:0007669"/>
    <property type="project" value="TreeGrafter"/>
</dbReference>
<dbReference type="InterPro" id="IPR001796">
    <property type="entry name" value="DHFR_dom"/>
</dbReference>
<protein>
    <recommendedName>
        <fullName evidence="3 8">Dihydrofolate reductase</fullName>
        <ecNumber evidence="3 8">1.5.1.3</ecNumber>
    </recommendedName>
</protein>
<dbReference type="FunFam" id="3.40.430.10:FF:000001">
    <property type="entry name" value="Dihydrofolate reductase"/>
    <property type="match status" value="1"/>
</dbReference>
<sequence length="158" mass="18764">MSFTLVAAFDKNRLIGADNDLPWYLPADLKIFKKNTLNKPILMGRKTCESLKKPLPRRVNWVLTRQQDYQRDGFKIIHDWQHLKSDNEIMVIGGARIFELLLPEADKMIITHIEAEFEGDTYFPKVNWSDWRIQEQTDHPIDEVNPHYPFKVITYHKR</sequence>
<evidence type="ECO:0000256" key="4">
    <source>
        <dbReference type="ARBA" id="ARBA00022563"/>
    </source>
</evidence>
<evidence type="ECO:0000256" key="5">
    <source>
        <dbReference type="ARBA" id="ARBA00022857"/>
    </source>
</evidence>
<dbReference type="InterPro" id="IPR012259">
    <property type="entry name" value="DHFR"/>
</dbReference>
<reference evidence="11" key="1">
    <citation type="journal article" date="2014" name="Int. J. Syst. Evol. Microbiol.">
        <title>Complete genome sequence of Corynebacterium casei LMG S-19264T (=DSM 44701T), isolated from a smear-ripened cheese.</title>
        <authorList>
            <consortium name="US DOE Joint Genome Institute (JGI-PGF)"/>
            <person name="Walter F."/>
            <person name="Albersmeier A."/>
            <person name="Kalinowski J."/>
            <person name="Ruckert C."/>
        </authorList>
    </citation>
    <scope>NUCLEOTIDE SEQUENCE</scope>
    <source>
        <strain evidence="11">CGMCC 1.12181</strain>
    </source>
</reference>
<dbReference type="Pfam" id="PF00186">
    <property type="entry name" value="DHFR_1"/>
    <property type="match status" value="1"/>
</dbReference>
<keyword evidence="6 8" id="KW-0560">Oxidoreductase</keyword>
<dbReference type="PROSITE" id="PS51330">
    <property type="entry name" value="DHFR_2"/>
    <property type="match status" value="1"/>
</dbReference>
<evidence type="ECO:0000256" key="9">
    <source>
        <dbReference type="RuleBase" id="RU004474"/>
    </source>
</evidence>
<comment type="function">
    <text evidence="7 8">Key enzyme in folate metabolism. Catalyzes an essential reaction for de novo glycine and purine synthesis, and for DNA precursor synthesis.</text>
</comment>
<dbReference type="CDD" id="cd00209">
    <property type="entry name" value="DHFR"/>
    <property type="match status" value="1"/>
</dbReference>
<dbReference type="InterPro" id="IPR024072">
    <property type="entry name" value="DHFR-like_dom_sf"/>
</dbReference>
<dbReference type="PIRSF" id="PIRSF000194">
    <property type="entry name" value="DHFR"/>
    <property type="match status" value="1"/>
</dbReference>
<dbReference type="SUPFAM" id="SSF53597">
    <property type="entry name" value="Dihydrofolate reductase-like"/>
    <property type="match status" value="1"/>
</dbReference>
<evidence type="ECO:0000256" key="8">
    <source>
        <dbReference type="PIRNR" id="PIRNR000194"/>
    </source>
</evidence>
<dbReference type="InterPro" id="IPR017925">
    <property type="entry name" value="DHFR_CS"/>
</dbReference>
<organism evidence="11 12">
    <name type="scientific">Marinicella pacifica</name>
    <dbReference type="NCBI Taxonomy" id="1171543"/>
    <lineage>
        <taxon>Bacteria</taxon>
        <taxon>Pseudomonadati</taxon>
        <taxon>Pseudomonadota</taxon>
        <taxon>Gammaproteobacteria</taxon>
        <taxon>Lysobacterales</taxon>
        <taxon>Marinicellaceae</taxon>
        <taxon>Marinicella</taxon>
    </lineage>
</organism>
<keyword evidence="4 8" id="KW-0554">One-carbon metabolism</keyword>
<evidence type="ECO:0000313" key="12">
    <source>
        <dbReference type="Proteomes" id="UP000605253"/>
    </source>
</evidence>
<dbReference type="Proteomes" id="UP000605253">
    <property type="component" value="Unassembled WGS sequence"/>
</dbReference>
<dbReference type="GO" id="GO:0046655">
    <property type="term" value="P:folic acid metabolic process"/>
    <property type="evidence" value="ECO:0007669"/>
    <property type="project" value="TreeGrafter"/>
</dbReference>
<dbReference type="GO" id="GO:0005829">
    <property type="term" value="C:cytosol"/>
    <property type="evidence" value="ECO:0007669"/>
    <property type="project" value="TreeGrafter"/>
</dbReference>
<dbReference type="RefSeq" id="WP_188364548.1">
    <property type="nucleotide sequence ID" value="NZ_BAABJF010000017.1"/>
</dbReference>
<keyword evidence="5 8" id="KW-0521">NADP</keyword>
<comment type="pathway">
    <text evidence="1 8">Cofactor biosynthesis; tetrahydrofolate biosynthesis; 5,6,7,8-tetrahydrofolate from 7,8-dihydrofolate: step 1/1.</text>
</comment>
<dbReference type="Gene3D" id="3.40.430.10">
    <property type="entry name" value="Dihydrofolate Reductase, subunit A"/>
    <property type="match status" value="1"/>
</dbReference>
<proteinExistence type="inferred from homology"/>
<comment type="catalytic activity">
    <reaction evidence="8">
        <text>(6S)-5,6,7,8-tetrahydrofolate + NADP(+) = 7,8-dihydrofolate + NADPH + H(+)</text>
        <dbReference type="Rhea" id="RHEA:15009"/>
        <dbReference type="ChEBI" id="CHEBI:15378"/>
        <dbReference type="ChEBI" id="CHEBI:57451"/>
        <dbReference type="ChEBI" id="CHEBI:57453"/>
        <dbReference type="ChEBI" id="CHEBI:57783"/>
        <dbReference type="ChEBI" id="CHEBI:58349"/>
        <dbReference type="EC" id="1.5.1.3"/>
    </reaction>
</comment>
<dbReference type="PANTHER" id="PTHR48069:SF3">
    <property type="entry name" value="DIHYDROFOLATE REDUCTASE"/>
    <property type="match status" value="1"/>
</dbReference>
<evidence type="ECO:0000256" key="7">
    <source>
        <dbReference type="ARBA" id="ARBA00025067"/>
    </source>
</evidence>
<name>A0A917CLV0_9GAMM</name>
<dbReference type="PRINTS" id="PR00070">
    <property type="entry name" value="DHFR"/>
</dbReference>
<evidence type="ECO:0000256" key="2">
    <source>
        <dbReference type="ARBA" id="ARBA00009539"/>
    </source>
</evidence>
<accession>A0A917CLV0</accession>
<dbReference type="GO" id="GO:0070401">
    <property type="term" value="F:NADP+ binding"/>
    <property type="evidence" value="ECO:0007669"/>
    <property type="project" value="UniProtKB-ARBA"/>
</dbReference>
<feature type="domain" description="DHFR" evidence="10">
    <location>
        <begin position="2"/>
        <end position="157"/>
    </location>
</feature>